<dbReference type="GO" id="GO:0042602">
    <property type="term" value="F:riboflavin reductase (NADPH) activity"/>
    <property type="evidence" value="ECO:0007669"/>
    <property type="project" value="TreeGrafter"/>
</dbReference>
<feature type="domain" description="NAD(P)-binding" evidence="2">
    <location>
        <begin position="7"/>
        <end position="205"/>
    </location>
</feature>
<evidence type="ECO:0000313" key="3">
    <source>
        <dbReference type="EMBL" id="KAH6604894.1"/>
    </source>
</evidence>
<name>A0A9P8TTW4_9HYPO</name>
<dbReference type="Gene3D" id="3.40.50.720">
    <property type="entry name" value="NAD(P)-binding Rossmann-like Domain"/>
    <property type="match status" value="1"/>
</dbReference>
<reference evidence="3" key="1">
    <citation type="submission" date="2021-08" db="EMBL/GenBank/DDBJ databases">
        <title>Chromosome-Level Trichoderma cornu-damae using Hi-C Data.</title>
        <authorList>
            <person name="Kim C.S."/>
        </authorList>
    </citation>
    <scope>NUCLEOTIDE SEQUENCE</scope>
    <source>
        <strain evidence="3">KA19-0412C</strain>
    </source>
</reference>
<organism evidence="3 4">
    <name type="scientific">Trichoderma cornu-damae</name>
    <dbReference type="NCBI Taxonomy" id="654480"/>
    <lineage>
        <taxon>Eukaryota</taxon>
        <taxon>Fungi</taxon>
        <taxon>Dikarya</taxon>
        <taxon>Ascomycota</taxon>
        <taxon>Pezizomycotina</taxon>
        <taxon>Sordariomycetes</taxon>
        <taxon>Hypocreomycetidae</taxon>
        <taxon>Hypocreales</taxon>
        <taxon>Hypocreaceae</taxon>
        <taxon>Trichoderma</taxon>
    </lineage>
</organism>
<dbReference type="InterPro" id="IPR036291">
    <property type="entry name" value="NAD(P)-bd_dom_sf"/>
</dbReference>
<keyword evidence="4" id="KW-1185">Reference proteome</keyword>
<gene>
    <name evidence="3" type="ORF">Trco_006601</name>
</gene>
<dbReference type="InterPro" id="IPR016040">
    <property type="entry name" value="NAD(P)-bd_dom"/>
</dbReference>
<dbReference type="SUPFAM" id="SSF51735">
    <property type="entry name" value="NAD(P)-binding Rossmann-fold domains"/>
    <property type="match status" value="1"/>
</dbReference>
<evidence type="ECO:0000313" key="4">
    <source>
        <dbReference type="Proteomes" id="UP000827724"/>
    </source>
</evidence>
<protein>
    <submittedName>
        <fullName evidence="3">N domain-containingdehydrogenase</fullName>
    </submittedName>
</protein>
<evidence type="ECO:0000259" key="2">
    <source>
        <dbReference type="Pfam" id="PF13460"/>
    </source>
</evidence>
<dbReference type="OrthoDB" id="419598at2759"/>
<dbReference type="PANTHER" id="PTHR43355">
    <property type="entry name" value="FLAVIN REDUCTASE (NADPH)"/>
    <property type="match status" value="1"/>
</dbReference>
<dbReference type="GO" id="GO:0004074">
    <property type="term" value="F:biliverdin reductase [NAD(P)H] activity"/>
    <property type="evidence" value="ECO:0007669"/>
    <property type="project" value="TreeGrafter"/>
</dbReference>
<dbReference type="AlphaFoldDB" id="A0A9P8TTW4"/>
<dbReference type="InterPro" id="IPR051606">
    <property type="entry name" value="Polyketide_Oxido-like"/>
</dbReference>
<proteinExistence type="inferred from homology"/>
<dbReference type="Proteomes" id="UP000827724">
    <property type="component" value="Unassembled WGS sequence"/>
</dbReference>
<sequence length="218" mass="23300">MHIFISGATGRNGRLALGNALSRGHTVTVLARDPSSLPPHPNLTIIKDVQTALSAPTTPSAILTTINQRRTTENPFSPLSPDSPPDLLASTAQVLLLAIASTPFGRPPKVIVNSLHGATDSFASLGWLFRCVLSRSTMNVTLRDHNNMDKLIRDSGVPFVLARPARLTNGPAKKVKVLPDNGQGCGWNAVISRASVAEWMVEAAETNDWDGRSPVLTN</sequence>
<dbReference type="EMBL" id="JAIWOZ010000005">
    <property type="protein sequence ID" value="KAH6604894.1"/>
    <property type="molecule type" value="Genomic_DNA"/>
</dbReference>
<evidence type="ECO:0000256" key="1">
    <source>
        <dbReference type="ARBA" id="ARBA00038376"/>
    </source>
</evidence>
<dbReference type="Pfam" id="PF13460">
    <property type="entry name" value="NAD_binding_10"/>
    <property type="match status" value="1"/>
</dbReference>
<dbReference type="PANTHER" id="PTHR43355:SF2">
    <property type="entry name" value="FLAVIN REDUCTASE (NADPH)"/>
    <property type="match status" value="1"/>
</dbReference>
<comment type="caution">
    <text evidence="3">The sequence shown here is derived from an EMBL/GenBank/DDBJ whole genome shotgun (WGS) entry which is preliminary data.</text>
</comment>
<accession>A0A9P8TTW4</accession>
<comment type="similarity">
    <text evidence="1">Belongs to the avfA family.</text>
</comment>